<feature type="transmembrane region" description="Helical" evidence="1">
    <location>
        <begin position="119"/>
        <end position="138"/>
    </location>
</feature>
<keyword evidence="1" id="KW-0472">Membrane</keyword>
<proteinExistence type="predicted"/>
<dbReference type="EMBL" id="JACIBU010000001">
    <property type="protein sequence ID" value="MBB3675092.1"/>
    <property type="molecule type" value="Genomic_DNA"/>
</dbReference>
<protein>
    <recommendedName>
        <fullName evidence="2">VanZ-like domain-containing protein</fullName>
    </recommendedName>
</protein>
<dbReference type="InterPro" id="IPR006976">
    <property type="entry name" value="VanZ-like"/>
</dbReference>
<organism evidence="3 4">
    <name type="scientific">Modestobacter versicolor</name>
    <dbReference type="NCBI Taxonomy" id="429133"/>
    <lineage>
        <taxon>Bacteria</taxon>
        <taxon>Bacillati</taxon>
        <taxon>Actinomycetota</taxon>
        <taxon>Actinomycetes</taxon>
        <taxon>Geodermatophilales</taxon>
        <taxon>Geodermatophilaceae</taxon>
        <taxon>Modestobacter</taxon>
    </lineage>
</organism>
<evidence type="ECO:0000313" key="3">
    <source>
        <dbReference type="EMBL" id="MBB3675092.1"/>
    </source>
</evidence>
<gene>
    <name evidence="3" type="ORF">FHX36_000827</name>
</gene>
<dbReference type="RefSeq" id="WP_183513515.1">
    <property type="nucleotide sequence ID" value="NZ_JACIBU010000001.1"/>
</dbReference>
<evidence type="ECO:0000256" key="1">
    <source>
        <dbReference type="SAM" id="Phobius"/>
    </source>
</evidence>
<feature type="transmembrane region" description="Helical" evidence="1">
    <location>
        <begin position="150"/>
        <end position="170"/>
    </location>
</feature>
<feature type="transmembrane region" description="Helical" evidence="1">
    <location>
        <begin position="41"/>
        <end position="59"/>
    </location>
</feature>
<keyword evidence="1" id="KW-0812">Transmembrane</keyword>
<reference evidence="3 4" key="1">
    <citation type="submission" date="2020-08" db="EMBL/GenBank/DDBJ databases">
        <title>Sequencing the genomes of 1000 actinobacteria strains.</title>
        <authorList>
            <person name="Klenk H.-P."/>
        </authorList>
    </citation>
    <scope>NUCLEOTIDE SEQUENCE [LARGE SCALE GENOMIC DNA]</scope>
    <source>
        <strain evidence="3 4">DSM 16678</strain>
    </source>
</reference>
<dbReference type="Proteomes" id="UP000580718">
    <property type="component" value="Unassembled WGS sequence"/>
</dbReference>
<feature type="domain" description="VanZ-like" evidence="2">
    <location>
        <begin position="93"/>
        <end position="166"/>
    </location>
</feature>
<comment type="caution">
    <text evidence="3">The sequence shown here is derived from an EMBL/GenBank/DDBJ whole genome shotgun (WGS) entry which is preliminary data.</text>
</comment>
<accession>A0A839Y100</accession>
<dbReference type="Pfam" id="PF04892">
    <property type="entry name" value="VanZ"/>
    <property type="match status" value="1"/>
</dbReference>
<name>A0A839Y100_9ACTN</name>
<keyword evidence="1" id="KW-1133">Transmembrane helix</keyword>
<sequence length="186" mass="18734">MIEESVGWMALVGRSGTVLAATSMLALLALAVAVLAPSSRLLVAGTGLSLAAVLGVTVVPTGGWRQFALTPGALDSIVANLRPQAGDLTAWAYASDGPPNVALFVPLGFFLALLLRRPLAAAVVAVALSLAIECYQAALTTRVGAFADVVANGLGALAGAAVAALLLALAPRARHHRGAGPVRQRV</sequence>
<evidence type="ECO:0000259" key="2">
    <source>
        <dbReference type="Pfam" id="PF04892"/>
    </source>
</evidence>
<feature type="transmembrane region" description="Helical" evidence="1">
    <location>
        <begin position="97"/>
        <end position="114"/>
    </location>
</feature>
<dbReference type="AlphaFoldDB" id="A0A839Y100"/>
<feature type="transmembrane region" description="Helical" evidence="1">
    <location>
        <begin position="6"/>
        <end position="34"/>
    </location>
</feature>
<evidence type="ECO:0000313" key="4">
    <source>
        <dbReference type="Proteomes" id="UP000580718"/>
    </source>
</evidence>